<proteinExistence type="predicted"/>
<comment type="subcellular location">
    <subcellularLocation>
        <location evidence="1">Membrane</location>
        <topology evidence="1">Multi-pass membrane protein</topology>
    </subcellularLocation>
</comment>
<feature type="transmembrane region" description="Helical" evidence="5">
    <location>
        <begin position="44"/>
        <end position="63"/>
    </location>
</feature>
<dbReference type="EMBL" id="LN891060">
    <property type="protein sequence ID" value="CUS10030.1"/>
    <property type="molecule type" value="Genomic_DNA"/>
</dbReference>
<dbReference type="AlphaFoldDB" id="A0A292PU81"/>
<evidence type="ECO:0000313" key="7">
    <source>
        <dbReference type="Proteomes" id="UP001412239"/>
    </source>
</evidence>
<keyword evidence="2 5" id="KW-0812">Transmembrane</keyword>
<evidence type="ECO:0000313" key="6">
    <source>
        <dbReference type="EMBL" id="CUS10030.1"/>
    </source>
</evidence>
<gene>
    <name evidence="6" type="ORF">GSTUAT00005876001</name>
</gene>
<accession>A0A292PU81</accession>
<keyword evidence="7" id="KW-1185">Reference proteome</keyword>
<dbReference type="PANTHER" id="PTHR31465:SF35">
    <property type="entry name" value="RTA1 DOMAIN PROTEIN-RELATED"/>
    <property type="match status" value="1"/>
</dbReference>
<dbReference type="PANTHER" id="PTHR31465">
    <property type="entry name" value="PROTEIN RTA1-RELATED"/>
    <property type="match status" value="1"/>
</dbReference>
<dbReference type="Pfam" id="PF04479">
    <property type="entry name" value="RTA1"/>
    <property type="match status" value="1"/>
</dbReference>
<feature type="transmembrane region" description="Helical" evidence="5">
    <location>
        <begin position="232"/>
        <end position="252"/>
    </location>
</feature>
<evidence type="ECO:0000256" key="1">
    <source>
        <dbReference type="ARBA" id="ARBA00004141"/>
    </source>
</evidence>
<dbReference type="GO" id="GO:0016020">
    <property type="term" value="C:membrane"/>
    <property type="evidence" value="ECO:0007669"/>
    <property type="project" value="UniProtKB-SubCell"/>
</dbReference>
<feature type="transmembrane region" description="Helical" evidence="5">
    <location>
        <begin position="12"/>
        <end position="37"/>
    </location>
</feature>
<evidence type="ECO:0000256" key="3">
    <source>
        <dbReference type="ARBA" id="ARBA00022989"/>
    </source>
</evidence>
<keyword evidence="4 5" id="KW-0472">Membrane</keyword>
<organism evidence="6 7">
    <name type="scientific">Tuber aestivum</name>
    <name type="common">summer truffle</name>
    <dbReference type="NCBI Taxonomy" id="59557"/>
    <lineage>
        <taxon>Eukaryota</taxon>
        <taxon>Fungi</taxon>
        <taxon>Dikarya</taxon>
        <taxon>Ascomycota</taxon>
        <taxon>Pezizomycotina</taxon>
        <taxon>Pezizomycetes</taxon>
        <taxon>Pezizales</taxon>
        <taxon>Tuberaceae</taxon>
        <taxon>Tuber</taxon>
    </lineage>
</organism>
<sequence length="278" mass="31213">MSDNDPGKFEYYHYTPSLVGAVIFAACFFLSSGWHIIQLTRTKTWYFIPLVIGALMEAVGYVARALSHKDRYSLPPYITQALLLLVAPALYAASIYMILGRLIATIEAEHHSMIRVNWLTKIFVAGDVLSFLMQSTGGGMMAKDKDSAKMGEHIVLGGLFVQILFFGFFMLATIIFHLRLRKNPTQASQIGTVWRTLLMALYIASLFIMVRSAFRVIEYIQGRDGYLMQREVWLYIFDAVLMFSVTVLFNIVHPSIAVPGRKGKGTEDGYALRGGNLS</sequence>
<feature type="transmembrane region" description="Helical" evidence="5">
    <location>
        <begin position="192"/>
        <end position="212"/>
    </location>
</feature>
<evidence type="ECO:0008006" key="8">
    <source>
        <dbReference type="Google" id="ProtNLM"/>
    </source>
</evidence>
<keyword evidence="3 5" id="KW-1133">Transmembrane helix</keyword>
<protein>
    <recommendedName>
        <fullName evidence="8">RTA1 like protein</fullName>
    </recommendedName>
</protein>
<evidence type="ECO:0000256" key="4">
    <source>
        <dbReference type="ARBA" id="ARBA00023136"/>
    </source>
</evidence>
<dbReference type="Proteomes" id="UP001412239">
    <property type="component" value="Unassembled WGS sequence"/>
</dbReference>
<feature type="transmembrane region" description="Helical" evidence="5">
    <location>
        <begin position="154"/>
        <end position="180"/>
    </location>
</feature>
<name>A0A292PU81_9PEZI</name>
<feature type="transmembrane region" description="Helical" evidence="5">
    <location>
        <begin position="83"/>
        <end position="104"/>
    </location>
</feature>
<dbReference type="InterPro" id="IPR007568">
    <property type="entry name" value="RTA1"/>
</dbReference>
<evidence type="ECO:0000256" key="5">
    <source>
        <dbReference type="SAM" id="Phobius"/>
    </source>
</evidence>
<reference evidence="6" key="1">
    <citation type="submission" date="2015-10" db="EMBL/GenBank/DDBJ databases">
        <authorList>
            <person name="Regsiter A."/>
            <person name="william w."/>
        </authorList>
    </citation>
    <scope>NUCLEOTIDE SEQUENCE</scope>
    <source>
        <strain evidence="6">Montdore</strain>
    </source>
</reference>
<feature type="transmembrane region" description="Helical" evidence="5">
    <location>
        <begin position="116"/>
        <end position="134"/>
    </location>
</feature>
<evidence type="ECO:0000256" key="2">
    <source>
        <dbReference type="ARBA" id="ARBA00022692"/>
    </source>
</evidence>